<comment type="cofactor">
    <cofactor evidence="1">
        <name>Mg(2+)</name>
        <dbReference type="ChEBI" id="CHEBI:18420"/>
    </cofactor>
</comment>
<keyword evidence="11" id="KW-1185">Reference proteome</keyword>
<dbReference type="SUPFAM" id="SSF48576">
    <property type="entry name" value="Terpenoid synthases"/>
    <property type="match status" value="1"/>
</dbReference>
<dbReference type="Gene3D" id="1.50.10.160">
    <property type="match status" value="1"/>
</dbReference>
<sequence>MSMSLVQLCFKPCFSVSASLTTGGEIGTFATSWVPLKHKQCLEERKDKLKKFIQKTELSISAYDTAWVAMVPSQHCPQTPSFPQCVNWVLQNQCWDGSWRLPHQSSDLLKDVLQSTLACVLALKKWGIGDEQINKGVQFIELNISSAIDENILSPIGFDIIFPGMLQYASDVSLNLYIQQEMLNDLFQKRDVELKSLLEGRKVYLAYVSEGAVDTQDWEMIMQYQKKNGSLFNSPSTTAAALTRLQNSDCHEYLSSALKKFCNAVPAVHPLDRYGQLFVVDNLEKLGITRYFTEEINNVMDEIYRSWLQEEEEIVDDPATCALAFRLLRKNGYDVSSDPLVKFLEEDILSNLNDVQLKDINTILDLYRASEMVFHPDDWILEKFSIRTKRFLKQWLSSECHDVHGLSAQIQKQVEDVLNFPCHADLQWVRSRRNIEHFGLNNTRLLKTSYCLLNIGDEDFLNLAVEDFKLGLHVHREEFADLERWVTNNKLDKLKFARQKSAYGYFSAAATLTSPELSDARMSWAKNCVLTTVIDDFFDVGGSIEEMKNLIELVERWDESNSSDCFSEQVEIIFSALKSTICELGDKTLAWQSRDETNHIIQIWLDTLRSFLREAEWTKSASVPTLDEYMANGYVSFALGPIVLPTLYFIGPKLPKDIVKHSEVQNLFKVLSTCGRLLNDSQGFEMESKQGKLNAVPLHMIHGIEGQTQQAVLKELRHQCNTLRKELLKSVLRGNDSVLPRVCRDLFWNMSQILHLFYSKDDGFTSKEMTKSVETILFEPLSSGLTE</sequence>
<dbReference type="FunFam" id="1.50.10.160:FF:000002">
    <property type="entry name" value="cis-abienol synthase, chloroplastic"/>
    <property type="match status" value="1"/>
</dbReference>
<dbReference type="GO" id="GO:0000287">
    <property type="term" value="F:magnesium ion binding"/>
    <property type="evidence" value="ECO:0007669"/>
    <property type="project" value="InterPro"/>
</dbReference>
<proteinExistence type="inferred from homology"/>
<keyword evidence="4" id="KW-0934">Plastid</keyword>
<dbReference type="PANTHER" id="PTHR31739">
    <property type="entry name" value="ENT-COPALYL DIPHOSPHATE SYNTHASE, CHLOROPLASTIC"/>
    <property type="match status" value="1"/>
</dbReference>
<evidence type="ECO:0000313" key="11">
    <source>
        <dbReference type="Proteomes" id="UP001454036"/>
    </source>
</evidence>
<dbReference type="InterPro" id="IPR001906">
    <property type="entry name" value="Terpene_synth_N"/>
</dbReference>
<dbReference type="InterPro" id="IPR050148">
    <property type="entry name" value="Terpene_synthase-like"/>
</dbReference>
<comment type="subcellular location">
    <subcellularLocation>
        <location evidence="2">Plastid</location>
        <location evidence="2">Chloroplast</location>
    </subcellularLocation>
</comment>
<dbReference type="FunFam" id="1.10.600.10:FF:000005">
    <property type="entry name" value="Ent-kaur-16-ene synthase, chloroplastic"/>
    <property type="match status" value="1"/>
</dbReference>
<dbReference type="SFLD" id="SFLDG01014">
    <property type="entry name" value="Terpene_Cyclase_Like_1_N-term"/>
    <property type="match status" value="1"/>
</dbReference>
<dbReference type="Gene3D" id="1.50.10.130">
    <property type="entry name" value="Terpene synthase, N-terminal domain"/>
    <property type="match status" value="1"/>
</dbReference>
<dbReference type="GO" id="GO:0009507">
    <property type="term" value="C:chloroplast"/>
    <property type="evidence" value="ECO:0007669"/>
    <property type="project" value="UniProtKB-SubCell"/>
</dbReference>
<evidence type="ECO:0000256" key="1">
    <source>
        <dbReference type="ARBA" id="ARBA00001946"/>
    </source>
</evidence>
<dbReference type="InterPro" id="IPR044814">
    <property type="entry name" value="Terpene_cyclase_plant_C1"/>
</dbReference>
<dbReference type="InterPro" id="IPR005630">
    <property type="entry name" value="Terpene_synthase_metal-bd"/>
</dbReference>
<dbReference type="SUPFAM" id="SSF48239">
    <property type="entry name" value="Terpenoid cyclases/Protein prenyltransferases"/>
    <property type="match status" value="2"/>
</dbReference>
<evidence type="ECO:0008006" key="12">
    <source>
        <dbReference type="Google" id="ProtNLM"/>
    </source>
</evidence>
<evidence type="ECO:0000256" key="6">
    <source>
        <dbReference type="ARBA" id="ARBA00022842"/>
    </source>
</evidence>
<dbReference type="InterPro" id="IPR036965">
    <property type="entry name" value="Terpene_synth_N_sf"/>
</dbReference>
<evidence type="ECO:0000313" key="10">
    <source>
        <dbReference type="EMBL" id="GAA0162050.1"/>
    </source>
</evidence>
<dbReference type="Proteomes" id="UP001454036">
    <property type="component" value="Unassembled WGS sequence"/>
</dbReference>
<dbReference type="FunFam" id="1.50.10.130:FF:000002">
    <property type="entry name" value="Ent-copalyl diphosphate synthase, chloroplastic"/>
    <property type="match status" value="1"/>
</dbReference>
<dbReference type="AlphaFoldDB" id="A0AAV3QHB7"/>
<dbReference type="Pfam" id="PF03936">
    <property type="entry name" value="Terpene_synth_C"/>
    <property type="match status" value="1"/>
</dbReference>
<evidence type="ECO:0000259" key="9">
    <source>
        <dbReference type="Pfam" id="PF03936"/>
    </source>
</evidence>
<reference evidence="10 11" key="1">
    <citation type="submission" date="2024-01" db="EMBL/GenBank/DDBJ databases">
        <title>The complete chloroplast genome sequence of Lithospermum erythrorhizon: insights into the phylogenetic relationship among Boraginaceae species and the maternal lineages of purple gromwells.</title>
        <authorList>
            <person name="Okada T."/>
            <person name="Watanabe K."/>
        </authorList>
    </citation>
    <scope>NUCLEOTIDE SEQUENCE [LARGE SCALE GENOMIC DNA]</scope>
</reference>
<feature type="domain" description="Terpene synthase metal-binding" evidence="9">
    <location>
        <begin position="491"/>
        <end position="725"/>
    </location>
</feature>
<feature type="domain" description="Terpene synthase N-terminal" evidence="8">
    <location>
        <begin position="217"/>
        <end position="415"/>
    </location>
</feature>
<comment type="caution">
    <text evidence="10">The sequence shown here is derived from an EMBL/GenBank/DDBJ whole genome shotgun (WGS) entry which is preliminary data.</text>
</comment>
<evidence type="ECO:0000256" key="3">
    <source>
        <dbReference type="ARBA" id="ARBA00006333"/>
    </source>
</evidence>
<keyword evidence="5" id="KW-0479">Metal-binding</keyword>
<dbReference type="GO" id="GO:0009686">
    <property type="term" value="P:gibberellin biosynthetic process"/>
    <property type="evidence" value="ECO:0007669"/>
    <property type="project" value="TreeGrafter"/>
</dbReference>
<dbReference type="GO" id="GO:0010333">
    <property type="term" value="F:terpene synthase activity"/>
    <property type="evidence" value="ECO:0007669"/>
    <property type="project" value="InterPro"/>
</dbReference>
<comment type="similarity">
    <text evidence="3">Belongs to the terpene synthase family.</text>
</comment>
<gene>
    <name evidence="10" type="ORF">LIER_18234</name>
</gene>
<keyword evidence="6" id="KW-0460">Magnesium</keyword>
<dbReference type="InterPro" id="IPR008930">
    <property type="entry name" value="Terpenoid_cyclase/PrenylTrfase"/>
</dbReference>
<accession>A0AAV3QHB7</accession>
<dbReference type="Pfam" id="PF01397">
    <property type="entry name" value="Terpene_synth"/>
    <property type="match status" value="1"/>
</dbReference>
<dbReference type="EMBL" id="BAABME010004348">
    <property type="protein sequence ID" value="GAA0162050.1"/>
    <property type="molecule type" value="Genomic_DNA"/>
</dbReference>
<dbReference type="PANTHER" id="PTHR31739:SF3">
    <property type="entry name" value="ENT-KAUR-16-ENE SYNTHASE, CHLOROPLASTIC"/>
    <property type="match status" value="1"/>
</dbReference>
<evidence type="ECO:0000259" key="8">
    <source>
        <dbReference type="Pfam" id="PF01397"/>
    </source>
</evidence>
<evidence type="ECO:0000256" key="2">
    <source>
        <dbReference type="ARBA" id="ARBA00004229"/>
    </source>
</evidence>
<dbReference type="Gene3D" id="1.10.600.10">
    <property type="entry name" value="Farnesyl Diphosphate Synthase"/>
    <property type="match status" value="1"/>
</dbReference>
<dbReference type="CDD" id="cd00684">
    <property type="entry name" value="Terpene_cyclase_plant_C1"/>
    <property type="match status" value="1"/>
</dbReference>
<organism evidence="10 11">
    <name type="scientific">Lithospermum erythrorhizon</name>
    <name type="common">Purple gromwell</name>
    <name type="synonym">Lithospermum officinale var. erythrorhizon</name>
    <dbReference type="NCBI Taxonomy" id="34254"/>
    <lineage>
        <taxon>Eukaryota</taxon>
        <taxon>Viridiplantae</taxon>
        <taxon>Streptophyta</taxon>
        <taxon>Embryophyta</taxon>
        <taxon>Tracheophyta</taxon>
        <taxon>Spermatophyta</taxon>
        <taxon>Magnoliopsida</taxon>
        <taxon>eudicotyledons</taxon>
        <taxon>Gunneridae</taxon>
        <taxon>Pentapetalae</taxon>
        <taxon>asterids</taxon>
        <taxon>lamiids</taxon>
        <taxon>Boraginales</taxon>
        <taxon>Boraginaceae</taxon>
        <taxon>Boraginoideae</taxon>
        <taxon>Lithospermeae</taxon>
        <taxon>Lithospermum</taxon>
    </lineage>
</organism>
<protein>
    <recommendedName>
        <fullName evidence="12">Ent-kaurene synthase</fullName>
    </recommendedName>
</protein>
<evidence type="ECO:0000256" key="4">
    <source>
        <dbReference type="ARBA" id="ARBA00022528"/>
    </source>
</evidence>
<evidence type="ECO:0000256" key="7">
    <source>
        <dbReference type="ARBA" id="ARBA00023239"/>
    </source>
</evidence>
<keyword evidence="4" id="KW-0150">Chloroplast</keyword>
<name>A0AAV3QHB7_LITER</name>
<dbReference type="InterPro" id="IPR008949">
    <property type="entry name" value="Isoprenoid_synthase_dom_sf"/>
</dbReference>
<evidence type="ECO:0000256" key="5">
    <source>
        <dbReference type="ARBA" id="ARBA00022723"/>
    </source>
</evidence>
<keyword evidence="7" id="KW-0456">Lyase</keyword>